<evidence type="ECO:0000256" key="1">
    <source>
        <dbReference type="ARBA" id="ARBA00023015"/>
    </source>
</evidence>
<dbReference type="Proteomes" id="UP000076927">
    <property type="component" value="Chromosome"/>
</dbReference>
<sequence>MILKAWTRTNRLYANIFLSLTICIIVTMVSLSFILYMNFEKITLSNIYSSEKNSLSQSSYSAKAMMDSATNYALQMYSDPQFDKLLHYAKPKESDITYSLMRLNSYLNMNYFFYSIYMYSNNSQTFYMLPDSAASIYKRNAFFDTEAVKLLDNFKKYKRLAPIPRQIPVEVSGVNGKFANVYTFLFYDLPGSSDKLDNVIMLNISERWMKDTIKSLNKDGEGDTFIVDRQGNVVTGTERHAFMSNLSGESYMKNIAVSDEDTGYLVNPVDGVKSLIIYSKHEPSDWIFVRVLPYDHIMGNIDAMKHNVLLICFIILIIGLTVSMYLSKSLYKPIEGILSNLNVLAKEKRDNQFKLKQNYLSRLVHNLGDEKTQDIQERLREYAIEFSPNSEFIVMLMSIDGYEEFSNKYNYKDRSLLKYAIMNITTECLSTMGICECVDMEDRTITVIFNGNLKPLLEDQDQLDKAIRNIQDAVRNHLQLSLSVAVSEAGDSLAVIYDLYEEAQQLMERKFFEGYQSVIYSGQQDTDPSQSFMYPLQQEKSLIEVIKLGKADEAMEIIRDMSMALPNQSSLASNMFFNQLAYSICTTAISLEKSSGSTFNYDFHSFIPQLHKQETFKDVMRRFSELVEAICAGMKERKSSKHDHLIANIDDIIQQSYSDQDLSLFKIAETVDMSPAYLGRIFKKMTMKSVPDYLNEFRLEKAKELLSGTSLSIDEISQKTGYNNSTYFYKVFKKYNGITPNEYRLNINSHED</sequence>
<dbReference type="InterPro" id="IPR018062">
    <property type="entry name" value="HTH_AraC-typ_CS"/>
</dbReference>
<dbReference type="Pfam" id="PF12833">
    <property type="entry name" value="HTH_18"/>
    <property type="match status" value="1"/>
</dbReference>
<evidence type="ECO:0000256" key="2">
    <source>
        <dbReference type="ARBA" id="ARBA00023125"/>
    </source>
</evidence>
<keyword evidence="4" id="KW-0812">Transmembrane</keyword>
<dbReference type="GO" id="GO:0043565">
    <property type="term" value="F:sequence-specific DNA binding"/>
    <property type="evidence" value="ECO:0007669"/>
    <property type="project" value="InterPro"/>
</dbReference>
<dbReference type="KEGG" id="pswu:SY83_20985"/>
<dbReference type="PANTHER" id="PTHR43280:SF28">
    <property type="entry name" value="HTH-TYPE TRANSCRIPTIONAL ACTIVATOR RHAS"/>
    <property type="match status" value="1"/>
</dbReference>
<feature type="transmembrane region" description="Helical" evidence="4">
    <location>
        <begin position="308"/>
        <end position="326"/>
    </location>
</feature>
<keyword evidence="4" id="KW-0472">Membrane</keyword>
<dbReference type="STRING" id="1178515.SY83_20985"/>
<dbReference type="PROSITE" id="PS00041">
    <property type="entry name" value="HTH_ARAC_FAMILY_1"/>
    <property type="match status" value="1"/>
</dbReference>
<dbReference type="PATRIC" id="fig|1178515.4.peg.4252"/>
<dbReference type="SUPFAM" id="SSF46689">
    <property type="entry name" value="Homeodomain-like"/>
    <property type="match status" value="1"/>
</dbReference>
<keyword evidence="1" id="KW-0805">Transcription regulation</keyword>
<dbReference type="InterPro" id="IPR018060">
    <property type="entry name" value="HTH_AraC"/>
</dbReference>
<reference evidence="6 7" key="1">
    <citation type="submission" date="2015-01" db="EMBL/GenBank/DDBJ databases">
        <title>Paenibacillus swuensis/DY6/whole genome sequencing.</title>
        <authorList>
            <person name="Kim M.K."/>
            <person name="Srinivasan S."/>
            <person name="Lee J.-J."/>
        </authorList>
    </citation>
    <scope>NUCLEOTIDE SEQUENCE [LARGE SCALE GENOMIC DNA]</scope>
    <source>
        <strain evidence="6 7">DY6</strain>
    </source>
</reference>
<gene>
    <name evidence="6" type="ORF">SY83_20985</name>
</gene>
<dbReference type="PROSITE" id="PS01124">
    <property type="entry name" value="HTH_ARAC_FAMILY_2"/>
    <property type="match status" value="1"/>
</dbReference>
<organism evidence="6 7">
    <name type="scientific">Paenibacillus swuensis</name>
    <dbReference type="NCBI Taxonomy" id="1178515"/>
    <lineage>
        <taxon>Bacteria</taxon>
        <taxon>Bacillati</taxon>
        <taxon>Bacillota</taxon>
        <taxon>Bacilli</taxon>
        <taxon>Bacillales</taxon>
        <taxon>Paenibacillaceae</taxon>
        <taxon>Paenibacillus</taxon>
    </lineage>
</organism>
<dbReference type="PRINTS" id="PR00032">
    <property type="entry name" value="HTHARAC"/>
</dbReference>
<dbReference type="InterPro" id="IPR020449">
    <property type="entry name" value="Tscrpt_reg_AraC-type_HTH"/>
</dbReference>
<name>A0A172TMP8_9BACL</name>
<accession>A0A172TMP8</accession>
<proteinExistence type="predicted"/>
<dbReference type="Gene3D" id="1.10.10.60">
    <property type="entry name" value="Homeodomain-like"/>
    <property type="match status" value="2"/>
</dbReference>
<dbReference type="AlphaFoldDB" id="A0A172TMP8"/>
<dbReference type="GO" id="GO:0003700">
    <property type="term" value="F:DNA-binding transcription factor activity"/>
    <property type="evidence" value="ECO:0007669"/>
    <property type="project" value="InterPro"/>
</dbReference>
<feature type="domain" description="HTH araC/xylS-type" evidence="5">
    <location>
        <begin position="647"/>
        <end position="746"/>
    </location>
</feature>
<evidence type="ECO:0000313" key="7">
    <source>
        <dbReference type="Proteomes" id="UP000076927"/>
    </source>
</evidence>
<evidence type="ECO:0000259" key="5">
    <source>
        <dbReference type="PROSITE" id="PS01124"/>
    </source>
</evidence>
<dbReference type="InterPro" id="IPR009057">
    <property type="entry name" value="Homeodomain-like_sf"/>
</dbReference>
<dbReference type="SMART" id="SM00342">
    <property type="entry name" value="HTH_ARAC"/>
    <property type="match status" value="1"/>
</dbReference>
<evidence type="ECO:0000256" key="3">
    <source>
        <dbReference type="ARBA" id="ARBA00023163"/>
    </source>
</evidence>
<dbReference type="PANTHER" id="PTHR43280">
    <property type="entry name" value="ARAC-FAMILY TRANSCRIPTIONAL REGULATOR"/>
    <property type="match status" value="1"/>
</dbReference>
<protein>
    <recommendedName>
        <fullName evidence="5">HTH araC/xylS-type domain-containing protein</fullName>
    </recommendedName>
</protein>
<dbReference type="OrthoDB" id="2503690at2"/>
<dbReference type="Gene3D" id="3.30.450.20">
    <property type="entry name" value="PAS domain"/>
    <property type="match status" value="1"/>
</dbReference>
<keyword evidence="3" id="KW-0804">Transcription</keyword>
<evidence type="ECO:0000256" key="4">
    <source>
        <dbReference type="SAM" id="Phobius"/>
    </source>
</evidence>
<evidence type="ECO:0000313" key="6">
    <source>
        <dbReference type="EMBL" id="ANE48345.1"/>
    </source>
</evidence>
<feature type="transmembrane region" description="Helical" evidence="4">
    <location>
        <begin position="12"/>
        <end position="36"/>
    </location>
</feature>
<dbReference type="EMBL" id="CP011388">
    <property type="protein sequence ID" value="ANE48345.1"/>
    <property type="molecule type" value="Genomic_DNA"/>
</dbReference>
<keyword evidence="7" id="KW-1185">Reference proteome</keyword>
<keyword evidence="4" id="KW-1133">Transmembrane helix</keyword>
<keyword evidence="2" id="KW-0238">DNA-binding</keyword>